<feature type="chain" id="PRO_5005579973" evidence="2">
    <location>
        <begin position="25"/>
        <end position="172"/>
    </location>
</feature>
<dbReference type="AlphaFoldDB" id="A0A0L8AFK8"/>
<reference evidence="3 4" key="1">
    <citation type="journal article" date="2012" name="J. Bacteriol.">
        <title>Genome sequence of a novel nicotine-degrading strain, Pseudomonas geniculata N1.</title>
        <authorList>
            <person name="Tang H."/>
            <person name="Yu H."/>
            <person name="Tai C."/>
            <person name="Huang K."/>
            <person name="Liu Y."/>
            <person name="Wang L."/>
            <person name="Yao Y."/>
            <person name="Wu G."/>
            <person name="Xu P."/>
        </authorList>
    </citation>
    <scope>NUCLEOTIDE SEQUENCE [LARGE SCALE GENOMIC DNA]</scope>
    <source>
        <strain evidence="3 4">N1</strain>
    </source>
</reference>
<sequence length="172" mass="17871">MAVAQRGTQGVLLASLLLAGVAQAQQAAPVAVSDPVPAPPADAPAAPAAPISTTLPQDNVTTLGEVRALKPEDEPLDLYRFKNPVKFGDNRFSRDWSEPPSPEQVSMGGGYIMMGVVKGVMAAAKGINKLTGGPAQIQAAVARPPPELSAEQQQRALRFSEEQDAGDAPPVK</sequence>
<evidence type="ECO:0000256" key="2">
    <source>
        <dbReference type="SAM" id="SignalP"/>
    </source>
</evidence>
<organism evidence="3 4">
    <name type="scientific">Stenotrophomonas geniculata N1</name>
    <dbReference type="NCBI Taxonomy" id="1167641"/>
    <lineage>
        <taxon>Bacteria</taxon>
        <taxon>Pseudomonadati</taxon>
        <taxon>Pseudomonadota</taxon>
        <taxon>Gammaproteobacteria</taxon>
        <taxon>Lysobacterales</taxon>
        <taxon>Lysobacteraceae</taxon>
        <taxon>Stenotrophomonas</taxon>
    </lineage>
</organism>
<accession>A0A0L8AFK8</accession>
<feature type="region of interest" description="Disordered" evidence="1">
    <location>
        <begin position="139"/>
        <end position="172"/>
    </location>
</feature>
<dbReference type="EMBL" id="AJLO02000004">
    <property type="protein sequence ID" value="KOF01046.1"/>
    <property type="molecule type" value="Genomic_DNA"/>
</dbReference>
<evidence type="ECO:0000313" key="4">
    <source>
        <dbReference type="Proteomes" id="UP000036890"/>
    </source>
</evidence>
<evidence type="ECO:0000313" key="3">
    <source>
        <dbReference type="EMBL" id="KOF01046.1"/>
    </source>
</evidence>
<protein>
    <submittedName>
        <fullName evidence="3">Uncharacterized protein</fullName>
    </submittedName>
</protein>
<dbReference type="OrthoDB" id="5986110at2"/>
<feature type="region of interest" description="Disordered" evidence="1">
    <location>
        <begin position="28"/>
        <end position="56"/>
    </location>
</feature>
<name>A0A0L8AFK8_9GAMM</name>
<proteinExistence type="predicted"/>
<feature type="signal peptide" evidence="2">
    <location>
        <begin position="1"/>
        <end position="24"/>
    </location>
</feature>
<dbReference type="RefSeq" id="WP_010487284.1">
    <property type="nucleotide sequence ID" value="NZ_AJLO02000004.1"/>
</dbReference>
<evidence type="ECO:0000256" key="1">
    <source>
        <dbReference type="SAM" id="MobiDB-lite"/>
    </source>
</evidence>
<dbReference type="Proteomes" id="UP000036890">
    <property type="component" value="Unassembled WGS sequence"/>
</dbReference>
<gene>
    <name evidence="3" type="ORF">W7K_00845</name>
</gene>
<keyword evidence="2" id="KW-0732">Signal</keyword>
<comment type="caution">
    <text evidence="3">The sequence shown here is derived from an EMBL/GenBank/DDBJ whole genome shotgun (WGS) entry which is preliminary data.</text>
</comment>